<dbReference type="PANTHER" id="PTHR43250:SF2">
    <property type="entry name" value="EXODEOXYRIBONUCLEASE III"/>
    <property type="match status" value="1"/>
</dbReference>
<feature type="active site" description="Proton donor/acceptor" evidence="5">
    <location>
        <position position="149"/>
    </location>
</feature>
<accession>A0A1H8GLJ8</accession>
<dbReference type="InterPro" id="IPR005135">
    <property type="entry name" value="Endo/exonuclease/phosphatase"/>
</dbReference>
<sequence length="261" mass="29642">MFTIATWNINSVRLREGLVARLLQEEAPDILCLQECKSPVEKIPLEAFRALGYNWIVARGQKGYNGVATLSRLPIEDAGDRDYAKLGHARHVAARLENGVTIHNMYVPAGGDIPDRELNPKFGQKLDFVSEMRDVFHADRPERAIMVGDFNIAPREDDVWSHKQLLKIVSHTPIEVDHLLSAQDAGKWVDITRKDIPEGQLYSWWSYRARDWDAADKGRRLDHIWASPDIANAGHSSRILRPVRGWEKPSDHVPVLATFDL</sequence>
<dbReference type="EMBL" id="FODE01000007">
    <property type="protein sequence ID" value="SEN44367.1"/>
    <property type="molecule type" value="Genomic_DNA"/>
</dbReference>
<keyword evidence="4 6" id="KW-0460">Magnesium</keyword>
<feature type="active site" description="Proton acceptor" evidence="5">
    <location>
        <position position="252"/>
    </location>
</feature>
<dbReference type="PROSITE" id="PS51435">
    <property type="entry name" value="AP_NUCLEASE_F1_4"/>
    <property type="match status" value="1"/>
</dbReference>
<feature type="binding site" evidence="6">
    <location>
        <position position="251"/>
    </location>
    <ligand>
        <name>Mg(2+)</name>
        <dbReference type="ChEBI" id="CHEBI:18420"/>
        <label>1</label>
    </ligand>
</feature>
<evidence type="ECO:0000256" key="4">
    <source>
        <dbReference type="ARBA" id="ARBA00022842"/>
    </source>
</evidence>
<protein>
    <submittedName>
        <fullName evidence="9">Exodeoxyribonuclease-3</fullName>
    </submittedName>
</protein>
<evidence type="ECO:0000256" key="6">
    <source>
        <dbReference type="PIRSR" id="PIRSR604808-2"/>
    </source>
</evidence>
<comment type="similarity">
    <text evidence="1">Belongs to the DNA repair enzymes AP/ExoA family.</text>
</comment>
<organism evidence="9 10">
    <name type="scientific">Paracoccus alcaliphilus</name>
    <dbReference type="NCBI Taxonomy" id="34002"/>
    <lineage>
        <taxon>Bacteria</taxon>
        <taxon>Pseudomonadati</taxon>
        <taxon>Pseudomonadota</taxon>
        <taxon>Alphaproteobacteria</taxon>
        <taxon>Rhodobacterales</taxon>
        <taxon>Paracoccaceae</taxon>
        <taxon>Paracoccus</taxon>
    </lineage>
</organism>
<feature type="site" description="Transition state stabilizer" evidence="7">
    <location>
        <position position="151"/>
    </location>
</feature>
<name>A0A1H8GLJ8_9RHOB</name>
<evidence type="ECO:0000259" key="8">
    <source>
        <dbReference type="Pfam" id="PF03372"/>
    </source>
</evidence>
<dbReference type="NCBIfam" id="TIGR00633">
    <property type="entry name" value="xth"/>
    <property type="match status" value="1"/>
</dbReference>
<feature type="site" description="Important for catalytic activity" evidence="7">
    <location>
        <position position="222"/>
    </location>
</feature>
<feature type="binding site" evidence="6">
    <location>
        <position position="151"/>
    </location>
    <ligand>
        <name>Mg(2+)</name>
        <dbReference type="ChEBI" id="CHEBI:18420"/>
        <label>1</label>
    </ligand>
</feature>
<feature type="domain" description="Endonuclease/exonuclease/phosphatase" evidence="8">
    <location>
        <begin position="5"/>
        <end position="252"/>
    </location>
</feature>
<keyword evidence="10" id="KW-1185">Reference proteome</keyword>
<feature type="binding site" evidence="6">
    <location>
        <position position="8"/>
    </location>
    <ligand>
        <name>Mg(2+)</name>
        <dbReference type="ChEBI" id="CHEBI:18420"/>
        <label>1</label>
    </ligand>
</feature>
<dbReference type="GO" id="GO:0003677">
    <property type="term" value="F:DNA binding"/>
    <property type="evidence" value="ECO:0007669"/>
    <property type="project" value="InterPro"/>
</dbReference>
<proteinExistence type="inferred from homology"/>
<dbReference type="Proteomes" id="UP000199054">
    <property type="component" value="Unassembled WGS sequence"/>
</dbReference>
<dbReference type="GO" id="GO:0046872">
    <property type="term" value="F:metal ion binding"/>
    <property type="evidence" value="ECO:0007669"/>
    <property type="project" value="UniProtKB-KW"/>
</dbReference>
<dbReference type="GO" id="GO:0008311">
    <property type="term" value="F:double-stranded DNA 3'-5' DNA exonuclease activity"/>
    <property type="evidence" value="ECO:0007669"/>
    <property type="project" value="InterPro"/>
</dbReference>
<dbReference type="Pfam" id="PF03372">
    <property type="entry name" value="Exo_endo_phos"/>
    <property type="match status" value="1"/>
</dbReference>
<dbReference type="InterPro" id="IPR036691">
    <property type="entry name" value="Endo/exonu/phosph_ase_sf"/>
</dbReference>
<dbReference type="STRING" id="34002.SAMN04489859_100710"/>
<evidence type="ECO:0000256" key="1">
    <source>
        <dbReference type="ARBA" id="ARBA00007092"/>
    </source>
</evidence>
<feature type="active site" evidence="5">
    <location>
        <position position="106"/>
    </location>
</feature>
<feature type="binding site" evidence="6">
    <location>
        <position position="35"/>
    </location>
    <ligand>
        <name>Mg(2+)</name>
        <dbReference type="ChEBI" id="CHEBI:18420"/>
        <label>1</label>
    </ligand>
</feature>
<dbReference type="PROSITE" id="PS00726">
    <property type="entry name" value="AP_NUCLEASE_F1_1"/>
    <property type="match status" value="1"/>
</dbReference>
<evidence type="ECO:0000256" key="5">
    <source>
        <dbReference type="PIRSR" id="PIRSR604808-1"/>
    </source>
</evidence>
<feature type="site" description="Interaction with DNA substrate" evidence="7">
    <location>
        <position position="252"/>
    </location>
</feature>
<comment type="cofactor">
    <cofactor evidence="6">
        <name>Mg(2+)</name>
        <dbReference type="ChEBI" id="CHEBI:18420"/>
    </cofactor>
    <cofactor evidence="6">
        <name>Mn(2+)</name>
        <dbReference type="ChEBI" id="CHEBI:29035"/>
    </cofactor>
    <text evidence="6">Probably binds two magnesium or manganese ions per subunit.</text>
</comment>
<dbReference type="AlphaFoldDB" id="A0A1H8GLJ8"/>
<feature type="binding site" evidence="6">
    <location>
        <position position="149"/>
    </location>
    <ligand>
        <name>Mg(2+)</name>
        <dbReference type="ChEBI" id="CHEBI:18420"/>
        <label>1</label>
    </ligand>
</feature>
<dbReference type="OrthoDB" id="9803914at2"/>
<evidence type="ECO:0000256" key="2">
    <source>
        <dbReference type="ARBA" id="ARBA00022723"/>
    </source>
</evidence>
<dbReference type="SUPFAM" id="SSF56219">
    <property type="entry name" value="DNase I-like"/>
    <property type="match status" value="1"/>
</dbReference>
<dbReference type="InterPro" id="IPR020847">
    <property type="entry name" value="AP_endonuclease_F1_BS"/>
</dbReference>
<gene>
    <name evidence="9" type="ORF">SAMN04489859_100710</name>
</gene>
<keyword evidence="2 6" id="KW-0479">Metal-binding</keyword>
<evidence type="ECO:0000313" key="9">
    <source>
        <dbReference type="EMBL" id="SEN44367.1"/>
    </source>
</evidence>
<reference evidence="9 10" key="1">
    <citation type="submission" date="2016-10" db="EMBL/GenBank/DDBJ databases">
        <authorList>
            <person name="de Groot N.N."/>
        </authorList>
    </citation>
    <scope>NUCLEOTIDE SEQUENCE [LARGE SCALE GENOMIC DNA]</scope>
    <source>
        <strain evidence="9 10">DSM 8512</strain>
    </source>
</reference>
<dbReference type="Gene3D" id="3.60.10.10">
    <property type="entry name" value="Endonuclease/exonuclease/phosphatase"/>
    <property type="match status" value="1"/>
</dbReference>
<dbReference type="InterPro" id="IPR004808">
    <property type="entry name" value="AP_endonuc_1"/>
</dbReference>
<dbReference type="GO" id="GO:0004519">
    <property type="term" value="F:endonuclease activity"/>
    <property type="evidence" value="ECO:0007669"/>
    <property type="project" value="InterPro"/>
</dbReference>
<keyword evidence="3" id="KW-0378">Hydrolase</keyword>
<dbReference type="PANTHER" id="PTHR43250">
    <property type="entry name" value="EXODEOXYRIBONUCLEASE III"/>
    <property type="match status" value="1"/>
</dbReference>
<feature type="binding site" evidence="6">
    <location>
        <position position="252"/>
    </location>
    <ligand>
        <name>Mg(2+)</name>
        <dbReference type="ChEBI" id="CHEBI:18420"/>
        <label>1</label>
    </ligand>
</feature>
<dbReference type="CDD" id="cd09086">
    <property type="entry name" value="ExoIII-like_AP-endo"/>
    <property type="match status" value="1"/>
</dbReference>
<evidence type="ECO:0000256" key="7">
    <source>
        <dbReference type="PIRSR" id="PIRSR604808-3"/>
    </source>
</evidence>
<dbReference type="RefSeq" id="WP_090611085.1">
    <property type="nucleotide sequence ID" value="NZ_CP067124.1"/>
</dbReference>
<dbReference type="InterPro" id="IPR037493">
    <property type="entry name" value="ExoIII-like"/>
</dbReference>
<evidence type="ECO:0000313" key="10">
    <source>
        <dbReference type="Proteomes" id="UP000199054"/>
    </source>
</evidence>
<evidence type="ECO:0000256" key="3">
    <source>
        <dbReference type="ARBA" id="ARBA00022801"/>
    </source>
</evidence>
<dbReference type="GO" id="GO:0006281">
    <property type="term" value="P:DNA repair"/>
    <property type="evidence" value="ECO:0007669"/>
    <property type="project" value="InterPro"/>
</dbReference>
<keyword evidence="6" id="KW-0464">Manganese</keyword>